<feature type="transmembrane region" description="Helical" evidence="19">
    <location>
        <begin position="75"/>
        <end position="95"/>
    </location>
</feature>
<organism evidence="22 23">
    <name type="scientific">Odontophorus gujanensis</name>
    <name type="common">marbled wood quail</name>
    <dbReference type="NCBI Taxonomy" id="886794"/>
    <lineage>
        <taxon>Eukaryota</taxon>
        <taxon>Metazoa</taxon>
        <taxon>Chordata</taxon>
        <taxon>Craniata</taxon>
        <taxon>Vertebrata</taxon>
        <taxon>Euteleostomi</taxon>
        <taxon>Archelosauria</taxon>
        <taxon>Archosauria</taxon>
        <taxon>Dinosauria</taxon>
        <taxon>Saurischia</taxon>
        <taxon>Theropoda</taxon>
        <taxon>Coelurosauria</taxon>
        <taxon>Aves</taxon>
        <taxon>Neognathae</taxon>
        <taxon>Galloanserae</taxon>
        <taxon>Galliformes</taxon>
        <taxon>Odontophoridae</taxon>
        <taxon>Odontophorus</taxon>
    </lineage>
</organism>
<evidence type="ECO:0000256" key="15">
    <source>
        <dbReference type="ARBA" id="ARBA00048095"/>
    </source>
</evidence>
<keyword evidence="8 19" id="KW-1133">Transmembrane helix</keyword>
<evidence type="ECO:0000256" key="18">
    <source>
        <dbReference type="ARBA" id="ARBA00049427"/>
    </source>
</evidence>
<evidence type="ECO:0000256" key="9">
    <source>
        <dbReference type="ARBA" id="ARBA00023002"/>
    </source>
</evidence>
<comment type="subcellular location">
    <subcellularLocation>
        <location evidence="1">Endoplasmic reticulum membrane</location>
        <topology evidence="1">Multi-pass membrane protein</topology>
    </subcellularLocation>
</comment>
<comment type="catalytic activity">
    <reaction evidence="15">
        <text>androst-4-ene-3,17-dione + NADPH + H(+) = 5alpha-androstan-3,17-dione + NADP(+)</text>
        <dbReference type="Rhea" id="RHEA:50816"/>
        <dbReference type="ChEBI" id="CHEBI:15378"/>
        <dbReference type="ChEBI" id="CHEBI:15994"/>
        <dbReference type="ChEBI" id="CHEBI:16422"/>
        <dbReference type="ChEBI" id="CHEBI:57783"/>
        <dbReference type="ChEBI" id="CHEBI:58349"/>
    </reaction>
    <physiologicalReaction direction="right-to-left" evidence="15">
        <dbReference type="Rhea" id="RHEA:50818"/>
    </physiologicalReaction>
</comment>
<dbReference type="AlphaFoldDB" id="A0A7K9Y0C8"/>
<dbReference type="InterPro" id="IPR039698">
    <property type="entry name" value="Dfg10/SRD5A3"/>
</dbReference>
<keyword evidence="10" id="KW-0443">Lipid metabolism</keyword>
<dbReference type="GO" id="GO:0005789">
    <property type="term" value="C:endoplasmic reticulum membrane"/>
    <property type="evidence" value="ECO:0007669"/>
    <property type="project" value="UniProtKB-SubCell"/>
</dbReference>
<keyword evidence="7 19" id="KW-0521">NADP</keyword>
<sequence length="317" mass="36282">APQAAMPALLGAAWALLAAAFLALLLLHRAQARRPGVHSDVASAFFQDLIRYGKTKRSGGQQAGWLHRLQVPKRWFTHFYVVSILWNGFLLLRLFQAEFLGASLPPWVQIFHGAFGTDLQKENTADSERFSALLVLLLLWLHSFQRLAECLFTSVFSNGVIHIVQYCFGIGYYIAVGSTVLCQVPTNVRNGEELSVQILWYHIVGIVMYIWASLHQHRCLVILANLRKSKSGKVLSLNHSIPFGDWFERVSCPHYFAELLIYISMAITFGFRNVTWWFVVMYVFFNQALAAVLCHEFYQEKFTSYPKHRKAFVPFVF</sequence>
<accession>A0A7K9Y0C8</accession>
<dbReference type="PANTHER" id="PTHR14624">
    <property type="entry name" value="DFG10 PROTEIN"/>
    <property type="match status" value="1"/>
</dbReference>
<gene>
    <name evidence="22" type="primary">Srd5a3</name>
    <name evidence="22" type="ORF">ODOGUJ_R10020</name>
</gene>
<dbReference type="GO" id="GO:0006488">
    <property type="term" value="P:dolichol-linked oligosaccharide biosynthetic process"/>
    <property type="evidence" value="ECO:0007669"/>
    <property type="project" value="UniProtKB-UniRule"/>
</dbReference>
<feature type="transmembrane region" description="Helical" evidence="19">
    <location>
        <begin position="160"/>
        <end position="182"/>
    </location>
</feature>
<dbReference type="GO" id="GO:0047751">
    <property type="term" value="F:3-oxo-5-alpha-steroid 4-dehydrogenase (NADP+) activity"/>
    <property type="evidence" value="ECO:0007669"/>
    <property type="project" value="UniProtKB-UniRule"/>
</dbReference>
<evidence type="ECO:0000256" key="6">
    <source>
        <dbReference type="ARBA" id="ARBA00022824"/>
    </source>
</evidence>
<evidence type="ECO:0000256" key="1">
    <source>
        <dbReference type="ARBA" id="ARBA00004477"/>
    </source>
</evidence>
<protein>
    <recommendedName>
        <fullName evidence="14 19">Polyprenal reductase</fullName>
        <ecNumber evidence="3 19">1.3.1.22</ecNumber>
        <ecNumber evidence="4 19">1.3.1.94</ecNumber>
    </recommendedName>
</protein>
<evidence type="ECO:0000256" key="2">
    <source>
        <dbReference type="ARBA" id="ARBA00004922"/>
    </source>
</evidence>
<evidence type="ECO:0000256" key="12">
    <source>
        <dbReference type="ARBA" id="ARBA00045898"/>
    </source>
</evidence>
<evidence type="ECO:0000256" key="19">
    <source>
        <dbReference type="RuleBase" id="RU367081"/>
    </source>
</evidence>
<evidence type="ECO:0000256" key="13">
    <source>
        <dbReference type="ARBA" id="ARBA00046320"/>
    </source>
</evidence>
<evidence type="ECO:0000256" key="4">
    <source>
        <dbReference type="ARBA" id="ARBA00012522"/>
    </source>
</evidence>
<comment type="catalytic activity">
    <reaction evidence="17">
        <text>17beta-hydroxy-5alpha-androstan-3-one + NADP(+) = testosterone + NADPH + H(+)</text>
        <dbReference type="Rhea" id="RHEA:50820"/>
        <dbReference type="ChEBI" id="CHEBI:15378"/>
        <dbReference type="ChEBI" id="CHEBI:16330"/>
        <dbReference type="ChEBI" id="CHEBI:17347"/>
        <dbReference type="ChEBI" id="CHEBI:57783"/>
        <dbReference type="ChEBI" id="CHEBI:58349"/>
        <dbReference type="EC" id="1.3.1.22"/>
    </reaction>
    <physiologicalReaction direction="right-to-left" evidence="17">
        <dbReference type="Rhea" id="RHEA:50822"/>
    </physiologicalReaction>
</comment>
<comment type="similarity">
    <text evidence="13 19">Belongs to the steroid 5-alpha reductase family. Polyprenal reductase subfamily.</text>
</comment>
<comment type="catalytic activity">
    <reaction evidence="18 19">
        <text>a di-trans,poly-cis-dolichal + NADP(+) = a di-trans,poly-cis-polyprenal + NADPH + H(+)</text>
        <dbReference type="Rhea" id="RHEA:80727"/>
        <dbReference type="Rhea" id="RHEA-COMP:19536"/>
        <dbReference type="Rhea" id="RHEA-COMP:19537"/>
        <dbReference type="ChEBI" id="CHEBI:15378"/>
        <dbReference type="ChEBI" id="CHEBI:57783"/>
        <dbReference type="ChEBI" id="CHEBI:58349"/>
        <dbReference type="ChEBI" id="CHEBI:231623"/>
        <dbReference type="ChEBI" id="CHEBI:231637"/>
        <dbReference type="EC" id="1.3.1.94"/>
    </reaction>
    <physiologicalReaction direction="right-to-left" evidence="18 19">
        <dbReference type="Rhea" id="RHEA:80729"/>
    </physiologicalReaction>
</comment>
<feature type="non-terminal residue" evidence="22">
    <location>
        <position position="317"/>
    </location>
</feature>
<dbReference type="GO" id="GO:0016095">
    <property type="term" value="P:polyprenol catabolic process"/>
    <property type="evidence" value="ECO:0007669"/>
    <property type="project" value="UniProtKB-UniRule"/>
</dbReference>
<keyword evidence="9 19" id="KW-0560">Oxidoreductase</keyword>
<feature type="transmembrane region" description="Helical" evidence="19">
    <location>
        <begin position="274"/>
        <end position="298"/>
    </location>
</feature>
<dbReference type="GO" id="GO:0102389">
    <property type="term" value="F:polyprenol reductase activity"/>
    <property type="evidence" value="ECO:0007669"/>
    <property type="project" value="UniProtKB-UniRule"/>
</dbReference>
<evidence type="ECO:0000313" key="23">
    <source>
        <dbReference type="Proteomes" id="UP000522663"/>
    </source>
</evidence>
<dbReference type="FunFam" id="1.20.120.1630:FF:000021">
    <property type="entry name" value="Polyprenol reductase 1"/>
    <property type="match status" value="1"/>
</dbReference>
<comment type="catalytic activity">
    <reaction evidence="16">
        <text>a 3-oxo-5alpha-steroid + NADP(+) = a 3-oxo-Delta(4)-steroid + NADPH + H(+)</text>
        <dbReference type="Rhea" id="RHEA:54384"/>
        <dbReference type="ChEBI" id="CHEBI:13601"/>
        <dbReference type="ChEBI" id="CHEBI:15378"/>
        <dbReference type="ChEBI" id="CHEBI:47909"/>
        <dbReference type="ChEBI" id="CHEBI:57783"/>
        <dbReference type="ChEBI" id="CHEBI:58349"/>
        <dbReference type="EC" id="1.3.1.22"/>
    </reaction>
    <physiologicalReaction direction="right-to-left" evidence="16">
        <dbReference type="Rhea" id="RHEA:54386"/>
    </physiologicalReaction>
</comment>
<dbReference type="PROSITE" id="PS50244">
    <property type="entry name" value="S5A_REDUCTASE"/>
    <property type="match status" value="1"/>
</dbReference>
<comment type="function">
    <text evidence="12">Plays a key role in early steps of protein N-linked glycosylation by being involved in the conversion of polyprenol into dolichol. Acts as a polyprenal reductase that mediates the reduction of polyprenal into dolichal in a NADP-dependent mechanism. Dolichols are required for the synthesis of dolichol-linked monosaccharides and the oligosaccharide precursor used for N-glycosylation. Also able to convert testosterone (T) into 5-alpha-dihydrotestosterone (DHT).</text>
</comment>
<keyword evidence="6 19" id="KW-0256">Endoplasmic reticulum</keyword>
<dbReference type="Proteomes" id="UP000522663">
    <property type="component" value="Unassembled WGS sequence"/>
</dbReference>
<keyword evidence="23" id="KW-1185">Reference proteome</keyword>
<evidence type="ECO:0000256" key="8">
    <source>
        <dbReference type="ARBA" id="ARBA00022989"/>
    </source>
</evidence>
<dbReference type="EMBL" id="VXAB01000276">
    <property type="protein sequence ID" value="NXJ03413.1"/>
    <property type="molecule type" value="Genomic_DNA"/>
</dbReference>
<evidence type="ECO:0000256" key="7">
    <source>
        <dbReference type="ARBA" id="ARBA00022857"/>
    </source>
</evidence>
<evidence type="ECO:0000256" key="20">
    <source>
        <dbReference type="SAM" id="SignalP"/>
    </source>
</evidence>
<evidence type="ECO:0000313" key="22">
    <source>
        <dbReference type="EMBL" id="NXJ03413.1"/>
    </source>
</evidence>
<dbReference type="EC" id="1.3.1.22" evidence="3 19"/>
<keyword evidence="5 19" id="KW-0812">Transmembrane</keyword>
<feature type="chain" id="PRO_5029909406" description="Polyprenal reductase" evidence="20">
    <location>
        <begin position="33"/>
        <end position="317"/>
    </location>
</feature>
<evidence type="ECO:0000259" key="21">
    <source>
        <dbReference type="Pfam" id="PF02544"/>
    </source>
</evidence>
<evidence type="ECO:0000256" key="5">
    <source>
        <dbReference type="ARBA" id="ARBA00022692"/>
    </source>
</evidence>
<evidence type="ECO:0000256" key="16">
    <source>
        <dbReference type="ARBA" id="ARBA00048765"/>
    </source>
</evidence>
<name>A0A7K9Y0C8_9GALL</name>
<dbReference type="EC" id="1.3.1.94" evidence="4 19"/>
<proteinExistence type="inferred from homology"/>
<keyword evidence="20" id="KW-0732">Signal</keyword>
<evidence type="ECO:0000256" key="10">
    <source>
        <dbReference type="ARBA" id="ARBA00023098"/>
    </source>
</evidence>
<feature type="domain" description="3-oxo-5-alpha-steroid 4-dehydrogenase C-terminal" evidence="21">
    <location>
        <begin position="199"/>
        <end position="317"/>
    </location>
</feature>
<dbReference type="Pfam" id="PF02544">
    <property type="entry name" value="Steroid_dh"/>
    <property type="match status" value="1"/>
</dbReference>
<evidence type="ECO:0000256" key="3">
    <source>
        <dbReference type="ARBA" id="ARBA00012049"/>
    </source>
</evidence>
<dbReference type="PANTHER" id="PTHR14624:SF0">
    <property type="entry name" value="POLYPRENOL REDUCTASE"/>
    <property type="match status" value="1"/>
</dbReference>
<comment type="caution">
    <text evidence="22">The sequence shown here is derived from an EMBL/GenBank/DDBJ whole genome shotgun (WGS) entry which is preliminary data.</text>
</comment>
<dbReference type="OrthoDB" id="541710at2759"/>
<evidence type="ECO:0000256" key="17">
    <source>
        <dbReference type="ARBA" id="ARBA00049397"/>
    </source>
</evidence>
<comment type="pathway">
    <text evidence="2 19">Protein modification; protein glycosylation.</text>
</comment>
<dbReference type="UniPathway" id="UPA00378"/>
<evidence type="ECO:0000256" key="11">
    <source>
        <dbReference type="ARBA" id="ARBA00023136"/>
    </source>
</evidence>
<reference evidence="22 23" key="1">
    <citation type="submission" date="2019-09" db="EMBL/GenBank/DDBJ databases">
        <title>Bird 10,000 Genomes (B10K) Project - Family phase.</title>
        <authorList>
            <person name="Zhang G."/>
        </authorList>
    </citation>
    <scope>NUCLEOTIDE SEQUENCE [LARGE SCALE GENOMIC DNA]</scope>
    <source>
        <strain evidence="22">B10K-DU-001-53</strain>
        <tissue evidence="22">Muscle</tissue>
    </source>
</reference>
<dbReference type="GO" id="GO:0160198">
    <property type="term" value="F:polyprenal reductase activity"/>
    <property type="evidence" value="ECO:0007669"/>
    <property type="project" value="UniProtKB-EC"/>
</dbReference>
<keyword evidence="11 19" id="KW-0472">Membrane</keyword>
<evidence type="ECO:0000256" key="14">
    <source>
        <dbReference type="ARBA" id="ARBA00047186"/>
    </source>
</evidence>
<feature type="signal peptide" evidence="20">
    <location>
        <begin position="1"/>
        <end position="32"/>
    </location>
</feature>
<dbReference type="InterPro" id="IPR001104">
    <property type="entry name" value="3-oxo-5_a-steroid_4-DH_C"/>
</dbReference>
<feature type="transmembrane region" description="Helical" evidence="19">
    <location>
        <begin position="194"/>
        <end position="212"/>
    </location>
</feature>
<feature type="non-terminal residue" evidence="22">
    <location>
        <position position="1"/>
    </location>
</feature>